<comment type="similarity">
    <text evidence="1">Belongs to the aldo/keto reductase family.</text>
</comment>
<dbReference type="AlphaFoldDB" id="A0A8H7T7F8"/>
<evidence type="ECO:0000256" key="1">
    <source>
        <dbReference type="ARBA" id="ARBA00007905"/>
    </source>
</evidence>
<evidence type="ECO:0000256" key="3">
    <source>
        <dbReference type="ARBA" id="ARBA00023002"/>
    </source>
</evidence>
<gene>
    <name evidence="5" type="ORF">IFR04_010382</name>
</gene>
<dbReference type="OrthoDB" id="5357513at2759"/>
<keyword evidence="2" id="KW-0521">NADP</keyword>
<evidence type="ECO:0000256" key="2">
    <source>
        <dbReference type="ARBA" id="ARBA00022857"/>
    </source>
</evidence>
<dbReference type="InterPro" id="IPR023210">
    <property type="entry name" value="NADP_OxRdtase_dom"/>
</dbReference>
<comment type="caution">
    <text evidence="5">The sequence shown here is derived from an EMBL/GenBank/DDBJ whole genome shotgun (WGS) entry which is preliminary data.</text>
</comment>
<evidence type="ECO:0000313" key="6">
    <source>
        <dbReference type="Proteomes" id="UP000664132"/>
    </source>
</evidence>
<evidence type="ECO:0000313" key="5">
    <source>
        <dbReference type="EMBL" id="KAG4416464.1"/>
    </source>
</evidence>
<feature type="domain" description="NADP-dependent oxidoreductase" evidence="4">
    <location>
        <begin position="34"/>
        <end position="232"/>
    </location>
</feature>
<protein>
    <recommendedName>
        <fullName evidence="4">NADP-dependent oxidoreductase domain-containing protein</fullName>
    </recommendedName>
</protein>
<dbReference type="InterPro" id="IPR036812">
    <property type="entry name" value="NAD(P)_OxRdtase_dom_sf"/>
</dbReference>
<accession>A0A8H7T7F8</accession>
<proteinExistence type="inferred from homology"/>
<dbReference type="Gene3D" id="3.20.20.100">
    <property type="entry name" value="NADP-dependent oxidoreductase domain"/>
    <property type="match status" value="1"/>
</dbReference>
<reference evidence="5" key="1">
    <citation type="submission" date="2021-02" db="EMBL/GenBank/DDBJ databases">
        <title>Genome sequence Cadophora malorum strain M34.</title>
        <authorList>
            <person name="Stefanovic E."/>
            <person name="Vu D."/>
            <person name="Scully C."/>
            <person name="Dijksterhuis J."/>
            <person name="Roader J."/>
            <person name="Houbraken J."/>
        </authorList>
    </citation>
    <scope>NUCLEOTIDE SEQUENCE</scope>
    <source>
        <strain evidence="5">M34</strain>
    </source>
</reference>
<organism evidence="5 6">
    <name type="scientific">Cadophora malorum</name>
    <dbReference type="NCBI Taxonomy" id="108018"/>
    <lineage>
        <taxon>Eukaryota</taxon>
        <taxon>Fungi</taxon>
        <taxon>Dikarya</taxon>
        <taxon>Ascomycota</taxon>
        <taxon>Pezizomycotina</taxon>
        <taxon>Leotiomycetes</taxon>
        <taxon>Helotiales</taxon>
        <taxon>Ploettnerulaceae</taxon>
        <taxon>Cadophora</taxon>
    </lineage>
</organism>
<evidence type="ECO:0000259" key="4">
    <source>
        <dbReference type="Pfam" id="PF00248"/>
    </source>
</evidence>
<dbReference type="PANTHER" id="PTHR43827">
    <property type="entry name" value="2,5-DIKETO-D-GLUCONIC ACID REDUCTASE"/>
    <property type="match status" value="1"/>
</dbReference>
<dbReference type="GO" id="GO:0016616">
    <property type="term" value="F:oxidoreductase activity, acting on the CH-OH group of donors, NAD or NADP as acceptor"/>
    <property type="evidence" value="ECO:0007669"/>
    <property type="project" value="UniProtKB-ARBA"/>
</dbReference>
<dbReference type="EMBL" id="JAFJYH010000185">
    <property type="protein sequence ID" value="KAG4416464.1"/>
    <property type="molecule type" value="Genomic_DNA"/>
</dbReference>
<dbReference type="PANTHER" id="PTHR43827:SF3">
    <property type="entry name" value="NADP-DEPENDENT OXIDOREDUCTASE DOMAIN-CONTAINING PROTEIN"/>
    <property type="match status" value="1"/>
</dbReference>
<keyword evidence="3" id="KW-0560">Oxidoreductase</keyword>
<dbReference type="SUPFAM" id="SSF51430">
    <property type="entry name" value="NAD(P)-linked oxidoreductase"/>
    <property type="match status" value="1"/>
</dbReference>
<keyword evidence="6" id="KW-1185">Reference proteome</keyword>
<dbReference type="Proteomes" id="UP000664132">
    <property type="component" value="Unassembled WGS sequence"/>
</dbReference>
<sequence length="323" mass="35733">MSSSSSSNASAFSYPLAPRANPDIRIPKFIYGTAWKKEQTAELVYLAIRAGFRAFDAAAQPKHYNEKGLGDGIRKAIEEGFVRREDLFIQTKYTPPSGQDPNNMPYDSTSPLEEQIINTLSSSLTNLTFPFTIQEPYIDSLILHSPLPTTELTLQAWSTLASYVPTKIRSLGISNTTLPILQTLVRSSQTFNPLLPFPAFCQNRFYGGTGYEVELRRFCREQGIVFQSFWTLSGNPALLKSGVVEEVAAALEGRVERGEEKAVALYGLVVGLGGVSVLNGTTSMGRMVGDLKGLEILRGLVEGEWEDRWEGWMRDFKGIIGET</sequence>
<name>A0A8H7T7F8_9HELO</name>
<dbReference type="InterPro" id="IPR020471">
    <property type="entry name" value="AKR"/>
</dbReference>
<dbReference type="Pfam" id="PF00248">
    <property type="entry name" value="Aldo_ket_red"/>
    <property type="match status" value="1"/>
</dbReference>